<organism evidence="2 3">
    <name type="scientific">Brevibacterium casei</name>
    <dbReference type="NCBI Taxonomy" id="33889"/>
    <lineage>
        <taxon>Bacteria</taxon>
        <taxon>Bacillati</taxon>
        <taxon>Actinomycetota</taxon>
        <taxon>Actinomycetes</taxon>
        <taxon>Micrococcales</taxon>
        <taxon>Brevibacteriaceae</taxon>
        <taxon>Brevibacterium</taxon>
    </lineage>
</organism>
<proteinExistence type="predicted"/>
<dbReference type="EMBL" id="CP065989">
    <property type="protein sequence ID" value="QQB13072.1"/>
    <property type="molecule type" value="Genomic_DNA"/>
</dbReference>
<dbReference type="InterPro" id="IPR013108">
    <property type="entry name" value="Amidohydro_3"/>
</dbReference>
<dbReference type="Proteomes" id="UP000595374">
    <property type="component" value="Chromosome"/>
</dbReference>
<dbReference type="Pfam" id="PF07969">
    <property type="entry name" value="Amidohydro_3"/>
    <property type="match status" value="1"/>
</dbReference>
<dbReference type="RefSeq" id="WP_198498299.1">
    <property type="nucleotide sequence ID" value="NZ_CP065989.1"/>
</dbReference>
<sequence length="558" mass="59948">MNPEDTIVYPARRIRTGDPSFPVAEAVAVRGDRIRAVGIVEELLTYPGAVLDERYGDAVILPGFVEAHTHAGTGNVWKQTYVGFLDRTEPSGRHWPGCTSIDEVVERLRVAEAELDDPQQPLLAWGFDPIYFPGEAFTAADLDAVSPHRPIHVIHTSVHACVVNSAVMSRYGISADTMVPGVVKDSSGAPTGELREFTAMALVSDLTEGTGPLSIDAAALRAFGQEGVNTGTTTLTDLGSLTLMDDAGVDLYRSVVDETFPARLNVFHFGAGVGAPRPSLSDDAARLVDLAGQSSAHLRLGNVKLMLDGSIQGFTARLEAPGYFGDEPNGLWNVTPEEFYAAFSVFHRAGLLIHVHCNGDQATELFLQTLQRVLTEAPRPDHRHTCTHSQLTTAAQYRRLAALGACANIFANHIFAWGDQHMDITLGPDRARRMDAAATALREGVPISLHSDSPVTPLGPLRTITHAVTRKSQTGRVVGDGEAISVDEAVRAMTLGAAHMLHMDHEVGSLEAGKYADFAILADDPYEVDPDRIGDIHVRGTVVGGRHFDSRIAAPADS</sequence>
<keyword evidence="2" id="KW-0378">Hydrolase</keyword>
<reference evidence="2 3" key="1">
    <citation type="submission" date="2020-12" db="EMBL/GenBank/DDBJ databases">
        <title>FDA dAtabase for Regulatory Grade micrObial Sequences (FDA-ARGOS): Supporting development and validation of Infectious Disease Dx tests.</title>
        <authorList>
            <person name="Sproer C."/>
            <person name="Gronow S."/>
            <person name="Severitt S."/>
            <person name="Schroder I."/>
            <person name="Tallon L."/>
            <person name="Sadzewicz L."/>
            <person name="Zhao X."/>
            <person name="Boylan J."/>
            <person name="Ott S."/>
            <person name="Bowen H."/>
            <person name="Vavikolanu K."/>
            <person name="Mehta A."/>
            <person name="Aluvathingal J."/>
            <person name="Nadendla S."/>
            <person name="Lowell S."/>
            <person name="Myers T."/>
            <person name="Yan Y."/>
            <person name="Sichtig H."/>
        </authorList>
    </citation>
    <scope>NUCLEOTIDE SEQUENCE [LARGE SCALE GENOMIC DNA]</scope>
    <source>
        <strain evidence="2 3">FDAARGOS_990</strain>
    </source>
</reference>
<dbReference type="SUPFAM" id="SSF51338">
    <property type="entry name" value="Composite domain of metallo-dependent hydrolases"/>
    <property type="match status" value="1"/>
</dbReference>
<dbReference type="InterPro" id="IPR032466">
    <property type="entry name" value="Metal_Hydrolase"/>
</dbReference>
<name>A0A7T4DH57_9MICO</name>
<dbReference type="PANTHER" id="PTHR22642">
    <property type="entry name" value="IMIDAZOLONEPROPIONASE"/>
    <property type="match status" value="1"/>
</dbReference>
<feature type="domain" description="Amidohydrolase 3" evidence="1">
    <location>
        <begin position="58"/>
        <end position="546"/>
    </location>
</feature>
<evidence type="ECO:0000313" key="2">
    <source>
        <dbReference type="EMBL" id="QQB13072.1"/>
    </source>
</evidence>
<dbReference type="Gene3D" id="3.10.310.70">
    <property type="match status" value="1"/>
</dbReference>
<dbReference type="InterPro" id="IPR033932">
    <property type="entry name" value="YtcJ-like"/>
</dbReference>
<dbReference type="Gene3D" id="2.30.40.10">
    <property type="entry name" value="Urease, subunit C, domain 1"/>
    <property type="match status" value="1"/>
</dbReference>
<evidence type="ECO:0000313" key="3">
    <source>
        <dbReference type="Proteomes" id="UP000595374"/>
    </source>
</evidence>
<dbReference type="Gene3D" id="3.20.20.140">
    <property type="entry name" value="Metal-dependent hydrolases"/>
    <property type="match status" value="1"/>
</dbReference>
<dbReference type="CDD" id="cd01300">
    <property type="entry name" value="YtcJ_like"/>
    <property type="match status" value="1"/>
</dbReference>
<dbReference type="PANTHER" id="PTHR22642:SF2">
    <property type="entry name" value="PROTEIN LONG AFTER FAR-RED 3"/>
    <property type="match status" value="1"/>
</dbReference>
<evidence type="ECO:0000259" key="1">
    <source>
        <dbReference type="Pfam" id="PF07969"/>
    </source>
</evidence>
<dbReference type="GO" id="GO:0016810">
    <property type="term" value="F:hydrolase activity, acting on carbon-nitrogen (but not peptide) bonds"/>
    <property type="evidence" value="ECO:0007669"/>
    <property type="project" value="InterPro"/>
</dbReference>
<gene>
    <name evidence="2" type="ORF">I6H47_09340</name>
</gene>
<accession>A0A7T4DH57</accession>
<dbReference type="AlphaFoldDB" id="A0A7T4DH57"/>
<dbReference type="SUPFAM" id="SSF51556">
    <property type="entry name" value="Metallo-dependent hydrolases"/>
    <property type="match status" value="1"/>
</dbReference>
<dbReference type="InterPro" id="IPR011059">
    <property type="entry name" value="Metal-dep_hydrolase_composite"/>
</dbReference>
<protein>
    <submittedName>
        <fullName evidence="2">Amidohydrolase</fullName>
    </submittedName>
</protein>